<organism evidence="2">
    <name type="scientific">Sediminibacterium sp. KACHI17</name>
    <dbReference type="NCBI Taxonomy" id="1751071"/>
    <lineage>
        <taxon>Bacteria</taxon>
        <taxon>Pseudomonadati</taxon>
        <taxon>Bacteroidota</taxon>
        <taxon>Chitinophagia</taxon>
        <taxon>Chitinophagales</taxon>
        <taxon>Chitinophagaceae</taxon>
        <taxon>Sediminibacterium</taxon>
    </lineage>
</organism>
<gene>
    <name evidence="2" type="ORF">KACHI17_21880</name>
</gene>
<name>A0AAT9GLB9_9BACT</name>
<evidence type="ECO:0000256" key="1">
    <source>
        <dbReference type="SAM" id="MobiDB-lite"/>
    </source>
</evidence>
<accession>A0AAT9GLB9</accession>
<sequence>MSAQNDLFKIESYTWNQLVAFVNELITQDFNQLVLLLYRLDINEKKLKQTLADHPDQNAGELIAQLIVDRQEEKKRSREAFKQKDWESSEEEKW</sequence>
<reference evidence="2" key="1">
    <citation type="submission" date="2024-02" db="EMBL/GenBank/DDBJ databases">
        <title>Sediminibacterium planktonica sp. nov. and Sediminibacterium longus sp. nov., isolated from surface lake and river water.</title>
        <authorList>
            <person name="Watanabe K."/>
            <person name="Takemine S."/>
            <person name="Ishii Y."/>
            <person name="Ogata Y."/>
            <person name="Shindo C."/>
            <person name="Suda W."/>
        </authorList>
    </citation>
    <scope>NUCLEOTIDE SEQUENCE</scope>
    <source>
        <strain evidence="2">KACHI17</strain>
    </source>
</reference>
<evidence type="ECO:0000313" key="2">
    <source>
        <dbReference type="EMBL" id="BFG71307.1"/>
    </source>
</evidence>
<dbReference type="RefSeq" id="WP_353548942.1">
    <property type="nucleotide sequence ID" value="NZ_AP029612.1"/>
</dbReference>
<protein>
    <submittedName>
        <fullName evidence="2">Uncharacterized protein</fullName>
    </submittedName>
</protein>
<dbReference type="AlphaFoldDB" id="A0AAT9GLB9"/>
<dbReference type="EMBL" id="AP029612">
    <property type="protein sequence ID" value="BFG71307.1"/>
    <property type="molecule type" value="Genomic_DNA"/>
</dbReference>
<proteinExistence type="predicted"/>
<feature type="region of interest" description="Disordered" evidence="1">
    <location>
        <begin position="72"/>
        <end position="94"/>
    </location>
</feature>